<dbReference type="InterPro" id="IPR007757">
    <property type="entry name" value="MT-A70-like"/>
</dbReference>
<dbReference type="Pfam" id="PF05063">
    <property type="entry name" value="MT-A70"/>
    <property type="match status" value="1"/>
</dbReference>
<dbReference type="GO" id="GO:0032259">
    <property type="term" value="P:methylation"/>
    <property type="evidence" value="ECO:0007669"/>
    <property type="project" value="UniProtKB-KW"/>
</dbReference>
<protein>
    <submittedName>
        <fullName evidence="2">Methyltransferase</fullName>
    </submittedName>
</protein>
<evidence type="ECO:0000313" key="3">
    <source>
        <dbReference type="Proteomes" id="UP000076837"/>
    </source>
</evidence>
<dbReference type="GO" id="GO:0003676">
    <property type="term" value="F:nucleic acid binding"/>
    <property type="evidence" value="ECO:0007669"/>
    <property type="project" value="InterPro"/>
</dbReference>
<dbReference type="InterPro" id="IPR029063">
    <property type="entry name" value="SAM-dependent_MTases_sf"/>
</dbReference>
<dbReference type="InterPro" id="IPR002052">
    <property type="entry name" value="DNA_methylase_N6_adenine_CS"/>
</dbReference>
<dbReference type="OrthoDB" id="61116at2759"/>
<comment type="caution">
    <text evidence="2">The sequence shown here is derived from an EMBL/GenBank/DDBJ whole genome shotgun (WGS) entry which is preliminary data.</text>
</comment>
<dbReference type="PROSITE" id="PS00092">
    <property type="entry name" value="N6_MTASE"/>
    <property type="match status" value="1"/>
</dbReference>
<dbReference type="GO" id="GO:0008168">
    <property type="term" value="F:methyltransferase activity"/>
    <property type="evidence" value="ECO:0007669"/>
    <property type="project" value="UniProtKB-KW"/>
</dbReference>
<dbReference type="PANTHER" id="PTHR12829">
    <property type="entry name" value="N6-ADENOSINE-METHYLTRANSFERASE"/>
    <property type="match status" value="1"/>
</dbReference>
<sequence>MAAAQGQKSAILYQSADREITLVDIPASIATAQGRCDTTLLSTSPLEHPIHFKEDYQSKAGKSTAVSSIDTVHHELYKSLIQQALLDISAHVLGSWCAPREILPQLSQHGKHTRETEDPERELERRFREWATFAETAIDDTLFDFQTMMASLGAPEVQAPTAGHSAQPWAVRYFPGSENTAQSSAATADWIPAFHNADNHSMGLSITQERVEKERALQRYYFTIPARSTFFLGDCSRPEAFRSLFRKMTDEHNLPRHFDLILLDPPWPNRSAKRKGAYEQIGGMPYLKKMLFKMDVDNYLEQNALVGIWITNKPALRDHVLGPGGLFETWNVGLVEEWIWVKTTTRGEPMFDIDDPMRKPYEVLLLGRAAPNAWTRMTHVPNARRRVIAAVPDVHSRKPCLKEMLEPYMPDPDDYSALEIFARYLVAGWASWGNEVLKYNSDLYWTKGEGEQ</sequence>
<evidence type="ECO:0000313" key="2">
    <source>
        <dbReference type="EMBL" id="KZM27808.1"/>
    </source>
</evidence>
<keyword evidence="2" id="KW-0489">Methyltransferase</keyword>
<keyword evidence="3" id="KW-1185">Reference proteome</keyword>
<reference evidence="2 3" key="1">
    <citation type="journal article" date="2016" name="Sci. Rep.">
        <title>Draft genome sequencing and secretome analysis of fungal phytopathogen Ascochyta rabiei provides insight into the necrotrophic effector repertoire.</title>
        <authorList>
            <person name="Verma S."/>
            <person name="Gazara R.K."/>
            <person name="Nizam S."/>
            <person name="Parween S."/>
            <person name="Chattopadhyay D."/>
            <person name="Verma P.K."/>
        </authorList>
    </citation>
    <scope>NUCLEOTIDE SEQUENCE [LARGE SCALE GENOMIC DNA]</scope>
    <source>
        <strain evidence="2 3">ArDII</strain>
    </source>
</reference>
<evidence type="ECO:0000256" key="1">
    <source>
        <dbReference type="PROSITE-ProRule" id="PRU00489"/>
    </source>
</evidence>
<gene>
    <name evidence="2" type="ORF">ST47_g1058</name>
</gene>
<dbReference type="SUPFAM" id="SSF53335">
    <property type="entry name" value="S-adenosyl-L-methionine-dependent methyltransferases"/>
    <property type="match status" value="1"/>
</dbReference>
<keyword evidence="2" id="KW-0808">Transferase</keyword>
<organism evidence="2 3">
    <name type="scientific">Didymella rabiei</name>
    <name type="common">Chickpea ascochyta blight fungus</name>
    <name type="synonym">Mycosphaerella rabiei</name>
    <dbReference type="NCBI Taxonomy" id="5454"/>
    <lineage>
        <taxon>Eukaryota</taxon>
        <taxon>Fungi</taxon>
        <taxon>Dikarya</taxon>
        <taxon>Ascomycota</taxon>
        <taxon>Pezizomycotina</taxon>
        <taxon>Dothideomycetes</taxon>
        <taxon>Pleosporomycetidae</taxon>
        <taxon>Pleosporales</taxon>
        <taxon>Pleosporineae</taxon>
        <taxon>Didymellaceae</taxon>
        <taxon>Ascochyta</taxon>
    </lineage>
</organism>
<dbReference type="Proteomes" id="UP000076837">
    <property type="component" value="Unassembled WGS sequence"/>
</dbReference>
<name>A0A163LHN9_DIDRA</name>
<dbReference type="PROSITE" id="PS51143">
    <property type="entry name" value="MT_A70"/>
    <property type="match status" value="1"/>
</dbReference>
<dbReference type="GO" id="GO:0005634">
    <property type="term" value="C:nucleus"/>
    <property type="evidence" value="ECO:0007669"/>
    <property type="project" value="TreeGrafter"/>
</dbReference>
<accession>A0A163LHN9</accession>
<proteinExistence type="inferred from homology"/>
<dbReference type="PANTHER" id="PTHR12829:SF4">
    <property type="entry name" value="N(6)-ADENINE-SPECIFIC METHYLTRANSFERASE METTL4"/>
    <property type="match status" value="1"/>
</dbReference>
<dbReference type="AlphaFoldDB" id="A0A163LHN9"/>
<dbReference type="EMBL" id="JYNV01000054">
    <property type="protein sequence ID" value="KZM27808.1"/>
    <property type="molecule type" value="Genomic_DNA"/>
</dbReference>
<comment type="similarity">
    <text evidence="1">Belongs to the MT-A70-like family.</text>
</comment>